<reference evidence="5 6" key="1">
    <citation type="journal article" date="2018" name="Nat. Ecol. Evol.">
        <title>Genomic signatures of mitonuclear coevolution across populations of Tigriopus californicus.</title>
        <authorList>
            <person name="Barreto F.S."/>
            <person name="Watson E.T."/>
            <person name="Lima T.G."/>
            <person name="Willett C.S."/>
            <person name="Edmands S."/>
            <person name="Li W."/>
            <person name="Burton R.S."/>
        </authorList>
    </citation>
    <scope>NUCLEOTIDE SEQUENCE [LARGE SCALE GENOMIC DNA]</scope>
    <source>
        <strain evidence="5 6">San Diego</strain>
    </source>
</reference>
<evidence type="ECO:0000313" key="5">
    <source>
        <dbReference type="EMBL" id="TRY70065.1"/>
    </source>
</evidence>
<evidence type="ECO:0000256" key="3">
    <source>
        <dbReference type="ARBA" id="ARBA00022837"/>
    </source>
</evidence>
<keyword evidence="6" id="KW-1185">Reference proteome</keyword>
<keyword evidence="2" id="KW-0677">Repeat</keyword>
<dbReference type="PANTHER" id="PTHR34524:SF6">
    <property type="entry name" value="CALCYPHOSINE LIKE"/>
    <property type="match status" value="1"/>
</dbReference>
<dbReference type="AlphaFoldDB" id="A0A553NXA2"/>
<keyword evidence="3" id="KW-0106">Calcium</keyword>
<dbReference type="GO" id="GO:0005509">
    <property type="term" value="F:calcium ion binding"/>
    <property type="evidence" value="ECO:0007669"/>
    <property type="project" value="InterPro"/>
</dbReference>
<dbReference type="Proteomes" id="UP000318571">
    <property type="component" value="Chromosome 9"/>
</dbReference>
<dbReference type="OrthoDB" id="427950at2759"/>
<evidence type="ECO:0000256" key="2">
    <source>
        <dbReference type="ARBA" id="ARBA00022737"/>
    </source>
</evidence>
<dbReference type="PROSITE" id="PS50222">
    <property type="entry name" value="EF_HAND_2"/>
    <property type="match status" value="3"/>
</dbReference>
<accession>A0A553NXA2</accession>
<dbReference type="InterPro" id="IPR002048">
    <property type="entry name" value="EF_hand_dom"/>
</dbReference>
<dbReference type="CDD" id="cd00051">
    <property type="entry name" value="EFh"/>
    <property type="match status" value="1"/>
</dbReference>
<keyword evidence="1" id="KW-0479">Metal-binding</keyword>
<dbReference type="InterPro" id="IPR018247">
    <property type="entry name" value="EF_Hand_1_Ca_BS"/>
</dbReference>
<dbReference type="Gene3D" id="1.10.238.10">
    <property type="entry name" value="EF-hand"/>
    <property type="match status" value="2"/>
</dbReference>
<feature type="domain" description="EF-hand" evidence="4">
    <location>
        <begin position="12"/>
        <end position="47"/>
    </location>
</feature>
<feature type="domain" description="EF-hand" evidence="4">
    <location>
        <begin position="154"/>
        <end position="185"/>
    </location>
</feature>
<comment type="caution">
    <text evidence="5">The sequence shown here is derived from an EMBL/GenBank/DDBJ whole genome shotgun (WGS) entry which is preliminary data.</text>
</comment>
<dbReference type="Pfam" id="PF13202">
    <property type="entry name" value="EF-hand_5"/>
    <property type="match status" value="1"/>
</dbReference>
<evidence type="ECO:0000259" key="4">
    <source>
        <dbReference type="PROSITE" id="PS50222"/>
    </source>
</evidence>
<gene>
    <name evidence="5" type="ORF">TCAL_15024</name>
</gene>
<evidence type="ECO:0000256" key="1">
    <source>
        <dbReference type="ARBA" id="ARBA00022723"/>
    </source>
</evidence>
<dbReference type="EMBL" id="VCGU01000009">
    <property type="protein sequence ID" value="TRY70065.1"/>
    <property type="molecule type" value="Genomic_DNA"/>
</dbReference>
<organism evidence="5 6">
    <name type="scientific">Tigriopus californicus</name>
    <name type="common">Marine copepod</name>
    <dbReference type="NCBI Taxonomy" id="6832"/>
    <lineage>
        <taxon>Eukaryota</taxon>
        <taxon>Metazoa</taxon>
        <taxon>Ecdysozoa</taxon>
        <taxon>Arthropoda</taxon>
        <taxon>Crustacea</taxon>
        <taxon>Multicrustacea</taxon>
        <taxon>Hexanauplia</taxon>
        <taxon>Copepoda</taxon>
        <taxon>Harpacticoida</taxon>
        <taxon>Harpacticidae</taxon>
        <taxon>Tigriopus</taxon>
    </lineage>
</organism>
<proteinExistence type="predicted"/>
<evidence type="ECO:0000313" key="6">
    <source>
        <dbReference type="Proteomes" id="UP000318571"/>
    </source>
</evidence>
<dbReference type="OMA" id="DRIFRAC"/>
<dbReference type="PROSITE" id="PS00018">
    <property type="entry name" value="EF_HAND_1"/>
    <property type="match status" value="1"/>
</dbReference>
<dbReference type="InterPro" id="IPR011992">
    <property type="entry name" value="EF-hand-dom_pair"/>
</dbReference>
<dbReference type="PANTHER" id="PTHR34524">
    <property type="entry name" value="CALCYPHOSIN"/>
    <property type="match status" value="1"/>
</dbReference>
<dbReference type="SMART" id="SM00054">
    <property type="entry name" value="EFh"/>
    <property type="match status" value="3"/>
</dbReference>
<sequence length="188" mass="21634">MLTIARKRREAERHKKLDDAFQKADIDGTGKLTKEQMIKCFEVNDVVLPNLEEDIAKLAGKDGLITLSEFKKFTMPTDLCKIEFHDRVFQKVEYDKAENTATGPSAKKDSKAKAEALKQMDRVELAFRKFDANRDGFLSRAEFDEMMKDVEKEQADRIFRACDQAGDGRVSLEEFRNVIQRGKTMMKN</sequence>
<name>A0A553NXA2_TIGCA</name>
<protein>
    <recommendedName>
        <fullName evidence="4">EF-hand domain-containing protein</fullName>
    </recommendedName>
</protein>
<dbReference type="SUPFAM" id="SSF47473">
    <property type="entry name" value="EF-hand"/>
    <property type="match status" value="1"/>
</dbReference>
<dbReference type="Pfam" id="PF13499">
    <property type="entry name" value="EF-hand_7"/>
    <property type="match status" value="1"/>
</dbReference>
<feature type="domain" description="EF-hand" evidence="4">
    <location>
        <begin position="118"/>
        <end position="153"/>
    </location>
</feature>
<dbReference type="InterPro" id="IPR051581">
    <property type="entry name" value="Ca-bind"/>
</dbReference>